<comment type="similarity">
    <text evidence="2">Belongs to the dGTPase family. Type 2 subfamily.</text>
</comment>
<evidence type="ECO:0000313" key="5">
    <source>
        <dbReference type="EMBL" id="SMQ80000.1"/>
    </source>
</evidence>
<dbReference type="NCBIfam" id="TIGR01353">
    <property type="entry name" value="dGTP_triPase"/>
    <property type="match status" value="1"/>
</dbReference>
<proteinExistence type="inferred from homology"/>
<dbReference type="OrthoDB" id="9803619at2"/>
<dbReference type="GO" id="GO:0006203">
    <property type="term" value="P:dGTP catabolic process"/>
    <property type="evidence" value="ECO:0007669"/>
    <property type="project" value="TreeGrafter"/>
</dbReference>
<feature type="domain" description="HD" evidence="4">
    <location>
        <begin position="62"/>
        <end position="204"/>
    </location>
</feature>
<dbReference type="SUPFAM" id="SSF109604">
    <property type="entry name" value="HD-domain/PDEase-like"/>
    <property type="match status" value="1"/>
</dbReference>
<dbReference type="AlphaFoldDB" id="A0A1Y6G2B2"/>
<organism evidence="5 6">
    <name type="scientific">Pseudidiomarina planktonica</name>
    <dbReference type="NCBI Taxonomy" id="1323738"/>
    <lineage>
        <taxon>Bacteria</taxon>
        <taxon>Pseudomonadati</taxon>
        <taxon>Pseudomonadota</taxon>
        <taxon>Gammaproteobacteria</taxon>
        <taxon>Alteromonadales</taxon>
        <taxon>Idiomarinaceae</taxon>
        <taxon>Pseudidiomarina</taxon>
    </lineage>
</organism>
<dbReference type="Pfam" id="PF01966">
    <property type="entry name" value="HD"/>
    <property type="match status" value="1"/>
</dbReference>
<dbReference type="EMBL" id="FXWH01000002">
    <property type="protein sequence ID" value="SMQ80000.1"/>
    <property type="molecule type" value="Genomic_DNA"/>
</dbReference>
<dbReference type="NCBIfam" id="NF041026">
    <property type="entry name" value="antiphage_dGTPase"/>
    <property type="match status" value="1"/>
</dbReference>
<evidence type="ECO:0000313" key="6">
    <source>
        <dbReference type="Proteomes" id="UP000194450"/>
    </source>
</evidence>
<reference evidence="6" key="1">
    <citation type="submission" date="2017-04" db="EMBL/GenBank/DDBJ databases">
        <authorList>
            <person name="Varghese N."/>
            <person name="Submissions S."/>
        </authorList>
    </citation>
    <scope>NUCLEOTIDE SEQUENCE [LARGE SCALE GENOMIC DNA]</scope>
</reference>
<accession>A0A1Y6G2B2</accession>
<dbReference type="InterPro" id="IPR006261">
    <property type="entry name" value="dGTPase"/>
</dbReference>
<feature type="region of interest" description="Disordered" evidence="3">
    <location>
        <begin position="1"/>
        <end position="26"/>
    </location>
</feature>
<dbReference type="InterPro" id="IPR006674">
    <property type="entry name" value="HD_domain"/>
</dbReference>
<dbReference type="InterPro" id="IPR003607">
    <property type="entry name" value="HD/PDEase_dom"/>
</dbReference>
<dbReference type="PANTHER" id="PTHR11373:SF40">
    <property type="entry name" value="DEOXYGUANOSINETRIPHOSPHATE TRIPHOSPHOHYDROLASE-LIKE PROTEIN 2"/>
    <property type="match status" value="1"/>
</dbReference>
<evidence type="ECO:0000259" key="4">
    <source>
        <dbReference type="PROSITE" id="PS51831"/>
    </source>
</evidence>
<gene>
    <name evidence="5" type="ORF">SAMN06297229_1916</name>
</gene>
<dbReference type="NCBIfam" id="NF003701">
    <property type="entry name" value="PRK05318.1"/>
    <property type="match status" value="1"/>
</dbReference>
<dbReference type="PANTHER" id="PTHR11373">
    <property type="entry name" value="DEOXYNUCLEOSIDE TRIPHOSPHATE TRIPHOSPHOHYDROLASE"/>
    <property type="match status" value="1"/>
</dbReference>
<dbReference type="GO" id="GO:0008832">
    <property type="term" value="F:dGTPase activity"/>
    <property type="evidence" value="ECO:0007669"/>
    <property type="project" value="TreeGrafter"/>
</dbReference>
<dbReference type="InterPro" id="IPR023023">
    <property type="entry name" value="dNTPase_2"/>
</dbReference>
<evidence type="ECO:0000256" key="2">
    <source>
        <dbReference type="HAMAP-Rule" id="MF_01212"/>
    </source>
</evidence>
<dbReference type="CDD" id="cd00077">
    <property type="entry name" value="HDc"/>
    <property type="match status" value="1"/>
</dbReference>
<dbReference type="Pfam" id="PF13286">
    <property type="entry name" value="HD_assoc"/>
    <property type="match status" value="1"/>
</dbReference>
<evidence type="ECO:0000256" key="1">
    <source>
        <dbReference type="ARBA" id="ARBA00022801"/>
    </source>
</evidence>
<keyword evidence="1 2" id="KW-0378">Hydrolase</keyword>
<dbReference type="Gene3D" id="1.10.3210.10">
    <property type="entry name" value="Hypothetical protein af1432"/>
    <property type="match status" value="1"/>
</dbReference>
<dbReference type="PROSITE" id="PS51831">
    <property type="entry name" value="HD"/>
    <property type="match status" value="1"/>
</dbReference>
<dbReference type="Proteomes" id="UP000194450">
    <property type="component" value="Unassembled WGS sequence"/>
</dbReference>
<dbReference type="InterPro" id="IPR050135">
    <property type="entry name" value="dGTPase-like"/>
</dbReference>
<evidence type="ECO:0000256" key="3">
    <source>
        <dbReference type="SAM" id="MobiDB-lite"/>
    </source>
</evidence>
<name>A0A1Y6G2B2_9GAMM</name>
<protein>
    <recommendedName>
        <fullName evidence="2">Deoxyguanosinetriphosphate triphosphohydrolase-like protein</fullName>
    </recommendedName>
</protein>
<dbReference type="SMART" id="SM00471">
    <property type="entry name" value="HDc"/>
    <property type="match status" value="1"/>
</dbReference>
<sequence>MTQQLQAQWQHRRSGNDIQRPGDVRTPWQRDRARILHSAAFRRLQSKTQIMNVGENDFYRTRLTHSLEAAQIGASLINQLTHTAPAELHYLLPDLNLIEALCLAHDIGHPPFGHGGEAALNYKMLESGGFEGNGQTFRIVGRLEAYHPDHGMDLTRRTLLGLLKYPVLMPPLSLPENPDKPGSLSKWKPAKAVFAADADLLDWVLAPLSETDRSQFQQTEQLAQSPWQRSQHKSFDASLMELADDIAYGVHDLEDAVVTGTLNERHWHEHMDSLCQSLPKPLADLMAELSEELFAQEHHRRKNAIGALVNIFVTTISVSETLPGATEPLVRYNATLPDAERQLLNALKAVVFEHVINQPAIQQLRYRSQNMLLDLFDAFHTEPMRLLPHNTRSRWEAAFNTQGQAAADRILCDYIAGMTDDYAHRMYQNLYVIR</sequence>
<keyword evidence="6" id="KW-1185">Reference proteome</keyword>
<dbReference type="RefSeq" id="WP_086435051.1">
    <property type="nucleotide sequence ID" value="NZ_FXWH01000002.1"/>
</dbReference>
<dbReference type="HAMAP" id="MF_01212">
    <property type="entry name" value="dGTPase_type2"/>
    <property type="match status" value="1"/>
</dbReference>
<dbReference type="InterPro" id="IPR026875">
    <property type="entry name" value="PHydrolase_assoc_dom"/>
</dbReference>